<feature type="region of interest" description="Disordered" evidence="1">
    <location>
        <begin position="1"/>
        <end position="47"/>
    </location>
</feature>
<name>A0A8X6FMV8_TRICU</name>
<feature type="compositionally biased region" description="Polar residues" evidence="1">
    <location>
        <begin position="438"/>
        <end position="456"/>
    </location>
</feature>
<feature type="compositionally biased region" description="Basic residues" evidence="1">
    <location>
        <begin position="418"/>
        <end position="433"/>
    </location>
</feature>
<feature type="region of interest" description="Disordered" evidence="1">
    <location>
        <begin position="663"/>
        <end position="701"/>
    </location>
</feature>
<dbReference type="Proteomes" id="UP000887116">
    <property type="component" value="Unassembled WGS sequence"/>
</dbReference>
<dbReference type="PANTHER" id="PTHR22933">
    <property type="entry name" value="FI18007P1-RELATED"/>
    <property type="match status" value="1"/>
</dbReference>
<feature type="compositionally biased region" description="Polar residues" evidence="1">
    <location>
        <begin position="144"/>
        <end position="162"/>
    </location>
</feature>
<dbReference type="GO" id="GO:0005576">
    <property type="term" value="C:extracellular region"/>
    <property type="evidence" value="ECO:0007669"/>
    <property type="project" value="InterPro"/>
</dbReference>
<dbReference type="SMART" id="SM00494">
    <property type="entry name" value="ChtBD2"/>
    <property type="match status" value="1"/>
</dbReference>
<feature type="compositionally biased region" description="Basic and acidic residues" evidence="1">
    <location>
        <begin position="11"/>
        <end position="42"/>
    </location>
</feature>
<dbReference type="GO" id="GO:0008061">
    <property type="term" value="F:chitin binding"/>
    <property type="evidence" value="ECO:0007669"/>
    <property type="project" value="InterPro"/>
</dbReference>
<protein>
    <submittedName>
        <fullName evidence="3">Chitin-binding type-2 domain-containing protein</fullName>
    </submittedName>
</protein>
<organism evidence="3 4">
    <name type="scientific">Trichonephila clavata</name>
    <name type="common">Joro spider</name>
    <name type="synonym">Nephila clavata</name>
    <dbReference type="NCBI Taxonomy" id="2740835"/>
    <lineage>
        <taxon>Eukaryota</taxon>
        <taxon>Metazoa</taxon>
        <taxon>Ecdysozoa</taxon>
        <taxon>Arthropoda</taxon>
        <taxon>Chelicerata</taxon>
        <taxon>Arachnida</taxon>
        <taxon>Araneae</taxon>
        <taxon>Araneomorphae</taxon>
        <taxon>Entelegynae</taxon>
        <taxon>Araneoidea</taxon>
        <taxon>Nephilidae</taxon>
        <taxon>Trichonephila</taxon>
    </lineage>
</organism>
<feature type="compositionally biased region" description="Basic and acidic residues" evidence="1">
    <location>
        <begin position="70"/>
        <end position="86"/>
    </location>
</feature>
<dbReference type="EMBL" id="BMAO01002964">
    <property type="protein sequence ID" value="GFQ84682.1"/>
    <property type="molecule type" value="Genomic_DNA"/>
</dbReference>
<evidence type="ECO:0000259" key="2">
    <source>
        <dbReference type="PROSITE" id="PS50940"/>
    </source>
</evidence>
<feature type="domain" description="Chitin-binding type-2" evidence="2">
    <location>
        <begin position="197"/>
        <end position="256"/>
    </location>
</feature>
<comment type="caution">
    <text evidence="3">The sequence shown here is derived from an EMBL/GenBank/DDBJ whole genome shotgun (WGS) entry which is preliminary data.</text>
</comment>
<sequence>MESAGEWDQNASDHPEEIRISKRSVDEFEAETHSETHDEGRTSTELTQSWSSANLSLLKSVLGIDSSDITGEKKEEHAHSGNHENWDSTSPPEHLEGYEPQHFFEKDFVYPDDHVTGEVPEKPVEPEPVHGEHSVTTPDIPDSGSVSDPFQTSGEESQSSQFPEEDSLEYSDLVINEPLRGIPGVHFPDYQEIPWTSFDCSDKKYHPGFYADTETGCQVFHVCYDFKKASFLCPIGTIFNQAVLTCDFWYNSNCSTSPQYYYVNEGIGQVHYKNKEVHNFDEYGNQEESHVVDDEVIHNNRDSISRHPLPGSRHPTPGSRYPTPGSRHPTPGSRHPTPGSRYPTPRPKHTTHKPWHPTPETKHTTQRPWHPTPGSKHTTQKPWHPTPGSKHTTHEPWHPTPEKVYPTPKHTTPEPWHTTRRSWHTTPRSRHTTPRSWHSTSRPWHSTSRPWHSTPRTWLPTARPGHSTARPWHPTPDTKHPTPGSRHPTPGSKRPPTEKRVFKFLLSPLAYLKLFFKFFPIRAKVSVYPVNGKTKVEAVTSIGGAKQSVSVLSGSGNATVFAEASIGGRKQRPAGGGYVSAAELTNPEAKRTGKDIDPSVHHDIDDAFEIVRRVLDHVGRLVSGKSYTEGSEGYASNSQVVSSGSHRRRYPYCRCRNYSYSNDRHPGRYPERHPGRHPERYPERHPERYPERHPGRYPERHPGHYPNRCRCRGSGLNPRFIVTPIF</sequence>
<dbReference type="Pfam" id="PF01607">
    <property type="entry name" value="CBM_14"/>
    <property type="match status" value="1"/>
</dbReference>
<dbReference type="PANTHER" id="PTHR22933:SF42">
    <property type="entry name" value="FI18455P1-RELATED"/>
    <property type="match status" value="1"/>
</dbReference>
<keyword evidence="4" id="KW-1185">Reference proteome</keyword>
<dbReference type="InterPro" id="IPR036508">
    <property type="entry name" value="Chitin-bd_dom_sf"/>
</dbReference>
<feature type="region of interest" description="Disordered" evidence="1">
    <location>
        <begin position="113"/>
        <end position="167"/>
    </location>
</feature>
<feature type="region of interest" description="Disordered" evidence="1">
    <location>
        <begin position="301"/>
        <end position="497"/>
    </location>
</feature>
<dbReference type="AlphaFoldDB" id="A0A8X6FMV8"/>
<feature type="compositionally biased region" description="Basic and acidic residues" evidence="1">
    <location>
        <begin position="392"/>
        <end position="401"/>
    </location>
</feature>
<feature type="compositionally biased region" description="Basic and acidic residues" evidence="1">
    <location>
        <begin position="113"/>
        <end position="133"/>
    </location>
</feature>
<evidence type="ECO:0000313" key="4">
    <source>
        <dbReference type="Proteomes" id="UP000887116"/>
    </source>
</evidence>
<dbReference type="SUPFAM" id="SSF57625">
    <property type="entry name" value="Invertebrate chitin-binding proteins"/>
    <property type="match status" value="1"/>
</dbReference>
<reference evidence="3" key="1">
    <citation type="submission" date="2020-07" db="EMBL/GenBank/DDBJ databases">
        <title>Multicomponent nature underlies the extraordinary mechanical properties of spider dragline silk.</title>
        <authorList>
            <person name="Kono N."/>
            <person name="Nakamura H."/>
            <person name="Mori M."/>
            <person name="Yoshida Y."/>
            <person name="Ohtoshi R."/>
            <person name="Malay A.D."/>
            <person name="Moran D.A.P."/>
            <person name="Tomita M."/>
            <person name="Numata K."/>
            <person name="Arakawa K."/>
        </authorList>
    </citation>
    <scope>NUCLEOTIDE SEQUENCE</scope>
</reference>
<dbReference type="Gene3D" id="2.170.140.10">
    <property type="entry name" value="Chitin binding domain"/>
    <property type="match status" value="1"/>
</dbReference>
<dbReference type="InterPro" id="IPR002557">
    <property type="entry name" value="Chitin-bd_dom"/>
</dbReference>
<dbReference type="PROSITE" id="PS50940">
    <property type="entry name" value="CHIT_BIND_II"/>
    <property type="match status" value="1"/>
</dbReference>
<proteinExistence type="predicted"/>
<dbReference type="InterPro" id="IPR052976">
    <property type="entry name" value="Scoloptoxin-like"/>
</dbReference>
<feature type="compositionally biased region" description="Basic residues" evidence="1">
    <location>
        <begin position="346"/>
        <end position="355"/>
    </location>
</feature>
<feature type="region of interest" description="Disordered" evidence="1">
    <location>
        <begin position="68"/>
        <end position="97"/>
    </location>
</feature>
<evidence type="ECO:0000313" key="3">
    <source>
        <dbReference type="EMBL" id="GFQ84682.1"/>
    </source>
</evidence>
<dbReference type="OrthoDB" id="6435874at2759"/>
<accession>A0A8X6FMV8</accession>
<gene>
    <name evidence="3" type="primary">AVEN_134660_1</name>
    <name evidence="3" type="ORF">TNCT_629581</name>
</gene>
<evidence type="ECO:0000256" key="1">
    <source>
        <dbReference type="SAM" id="MobiDB-lite"/>
    </source>
</evidence>